<reference evidence="2 3" key="1">
    <citation type="submission" date="2019-02" db="EMBL/GenBank/DDBJ databases">
        <title>Deep-cultivation of Planctomycetes and their phenomic and genomic characterization uncovers novel biology.</title>
        <authorList>
            <person name="Wiegand S."/>
            <person name="Jogler M."/>
            <person name="Boedeker C."/>
            <person name="Pinto D."/>
            <person name="Vollmers J."/>
            <person name="Rivas-Marin E."/>
            <person name="Kohn T."/>
            <person name="Peeters S.H."/>
            <person name="Heuer A."/>
            <person name="Rast P."/>
            <person name="Oberbeckmann S."/>
            <person name="Bunk B."/>
            <person name="Jeske O."/>
            <person name="Meyerdierks A."/>
            <person name="Storesund J.E."/>
            <person name="Kallscheuer N."/>
            <person name="Luecker S."/>
            <person name="Lage O.M."/>
            <person name="Pohl T."/>
            <person name="Merkel B.J."/>
            <person name="Hornburger P."/>
            <person name="Mueller R.-W."/>
            <person name="Bruemmer F."/>
            <person name="Labrenz M."/>
            <person name="Spormann A.M."/>
            <person name="Op den Camp H."/>
            <person name="Overmann J."/>
            <person name="Amann R."/>
            <person name="Jetten M.S.M."/>
            <person name="Mascher T."/>
            <person name="Medema M.H."/>
            <person name="Devos D.P."/>
            <person name="Kaster A.-K."/>
            <person name="Ovreas L."/>
            <person name="Rohde M."/>
            <person name="Galperin M.Y."/>
            <person name="Jogler C."/>
        </authorList>
    </citation>
    <scope>NUCLEOTIDE SEQUENCE [LARGE SCALE GENOMIC DNA]</scope>
    <source>
        <strain evidence="2 3">EC9</strain>
    </source>
</reference>
<dbReference type="Pfam" id="PF13385">
    <property type="entry name" value="Laminin_G_3"/>
    <property type="match status" value="1"/>
</dbReference>
<evidence type="ECO:0000313" key="2">
    <source>
        <dbReference type="EMBL" id="QDS87343.1"/>
    </source>
</evidence>
<name>A0A517LXJ9_9BACT</name>
<keyword evidence="1" id="KW-0732">Signal</keyword>
<dbReference type="AlphaFoldDB" id="A0A517LXJ9"/>
<evidence type="ECO:0000256" key="1">
    <source>
        <dbReference type="SAM" id="SignalP"/>
    </source>
</evidence>
<dbReference type="Proteomes" id="UP000319557">
    <property type="component" value="Chromosome"/>
</dbReference>
<accession>A0A517LXJ9</accession>
<keyword evidence="3" id="KW-1185">Reference proteome</keyword>
<proteinExistence type="predicted"/>
<dbReference type="SUPFAM" id="SSF49899">
    <property type="entry name" value="Concanavalin A-like lectins/glucanases"/>
    <property type="match status" value="1"/>
</dbReference>
<sequence length="301" mass="32936" precursor="true">MFKMLNANVLRSAVLATTTMVSCFAGAVARAEEPAAKGPATEVTKLDGLVAFWDFQEPAGQPRITRAGEPLALQEMKGPIARVDGGVFGPHAARIRSGQWFMIPRPQIGGLDIHGPEAQVTVVAWIRRDGKQHWQAIAGAWDETRRKRQYCLFLNAPRGTKADEMKRYPLKNRIHGHVSGVGGPTPGERYCITYSSGATEISLKEWHCLAMTYDGQQSCVYVDGRLDARSQYNPFPYTNGLFDGGSDGAAFTVGAVHRSEEWGNFFDGEIGGLAVFRRALSERELLSLANQIPLPDASGDR</sequence>
<gene>
    <name evidence="2" type="ORF">EC9_15210</name>
</gene>
<organism evidence="2 3">
    <name type="scientific">Rosistilla ulvae</name>
    <dbReference type="NCBI Taxonomy" id="1930277"/>
    <lineage>
        <taxon>Bacteria</taxon>
        <taxon>Pseudomonadati</taxon>
        <taxon>Planctomycetota</taxon>
        <taxon>Planctomycetia</taxon>
        <taxon>Pirellulales</taxon>
        <taxon>Pirellulaceae</taxon>
        <taxon>Rosistilla</taxon>
    </lineage>
</organism>
<dbReference type="InterPro" id="IPR013320">
    <property type="entry name" value="ConA-like_dom_sf"/>
</dbReference>
<feature type="signal peptide" evidence="1">
    <location>
        <begin position="1"/>
        <end position="27"/>
    </location>
</feature>
<dbReference type="KEGG" id="ruv:EC9_15210"/>
<dbReference type="RefSeq" id="WP_246106002.1">
    <property type="nucleotide sequence ID" value="NZ_CP036261.1"/>
</dbReference>
<evidence type="ECO:0000313" key="3">
    <source>
        <dbReference type="Proteomes" id="UP000319557"/>
    </source>
</evidence>
<dbReference type="EMBL" id="CP036261">
    <property type="protein sequence ID" value="QDS87343.1"/>
    <property type="molecule type" value="Genomic_DNA"/>
</dbReference>
<dbReference type="Gene3D" id="2.60.120.200">
    <property type="match status" value="1"/>
</dbReference>
<feature type="chain" id="PRO_5021769695" description="LamG-like jellyroll fold domain-containing protein" evidence="1">
    <location>
        <begin position="28"/>
        <end position="301"/>
    </location>
</feature>
<dbReference type="PROSITE" id="PS51257">
    <property type="entry name" value="PROKAR_LIPOPROTEIN"/>
    <property type="match status" value="1"/>
</dbReference>
<protein>
    <recommendedName>
        <fullName evidence="4">LamG-like jellyroll fold domain-containing protein</fullName>
    </recommendedName>
</protein>
<evidence type="ECO:0008006" key="4">
    <source>
        <dbReference type="Google" id="ProtNLM"/>
    </source>
</evidence>